<dbReference type="Proteomes" id="UP000053989">
    <property type="component" value="Unassembled WGS sequence"/>
</dbReference>
<keyword evidence="1" id="KW-0472">Membrane</keyword>
<keyword evidence="3" id="KW-1185">Reference proteome</keyword>
<evidence type="ECO:0000256" key="1">
    <source>
        <dbReference type="SAM" id="Phobius"/>
    </source>
</evidence>
<organism evidence="2 3">
    <name type="scientific">Scleroderma citrinum Foug A</name>
    <dbReference type="NCBI Taxonomy" id="1036808"/>
    <lineage>
        <taxon>Eukaryota</taxon>
        <taxon>Fungi</taxon>
        <taxon>Dikarya</taxon>
        <taxon>Basidiomycota</taxon>
        <taxon>Agaricomycotina</taxon>
        <taxon>Agaricomycetes</taxon>
        <taxon>Agaricomycetidae</taxon>
        <taxon>Boletales</taxon>
        <taxon>Sclerodermatineae</taxon>
        <taxon>Sclerodermataceae</taxon>
        <taxon>Scleroderma</taxon>
    </lineage>
</organism>
<keyword evidence="1" id="KW-0812">Transmembrane</keyword>
<dbReference type="AlphaFoldDB" id="A0A0C3EEI6"/>
<sequence length="68" mass="7797">MMTKGAMKDRSSRERRIVGFDGWASGVFKGCLTLTLMGFFQVLFYMCASYLSHRAWFPETCGHDGHRL</sequence>
<dbReference type="HOGENOM" id="CLU_2795417_0_0_1"/>
<gene>
    <name evidence="2" type="ORF">SCLCIDRAFT_294452</name>
</gene>
<dbReference type="EMBL" id="KN822016">
    <property type="protein sequence ID" value="KIM66704.1"/>
    <property type="molecule type" value="Genomic_DNA"/>
</dbReference>
<proteinExistence type="predicted"/>
<name>A0A0C3EEI6_9AGAM</name>
<evidence type="ECO:0000313" key="3">
    <source>
        <dbReference type="Proteomes" id="UP000053989"/>
    </source>
</evidence>
<reference evidence="2 3" key="1">
    <citation type="submission" date="2014-04" db="EMBL/GenBank/DDBJ databases">
        <authorList>
            <consortium name="DOE Joint Genome Institute"/>
            <person name="Kuo A."/>
            <person name="Kohler A."/>
            <person name="Nagy L.G."/>
            <person name="Floudas D."/>
            <person name="Copeland A."/>
            <person name="Barry K.W."/>
            <person name="Cichocki N."/>
            <person name="Veneault-Fourrey C."/>
            <person name="LaButti K."/>
            <person name="Lindquist E.A."/>
            <person name="Lipzen A."/>
            <person name="Lundell T."/>
            <person name="Morin E."/>
            <person name="Murat C."/>
            <person name="Sun H."/>
            <person name="Tunlid A."/>
            <person name="Henrissat B."/>
            <person name="Grigoriev I.V."/>
            <person name="Hibbett D.S."/>
            <person name="Martin F."/>
            <person name="Nordberg H.P."/>
            <person name="Cantor M.N."/>
            <person name="Hua S.X."/>
        </authorList>
    </citation>
    <scope>NUCLEOTIDE SEQUENCE [LARGE SCALE GENOMIC DNA]</scope>
    <source>
        <strain evidence="2 3">Foug A</strain>
    </source>
</reference>
<keyword evidence="1" id="KW-1133">Transmembrane helix</keyword>
<reference evidence="3" key="2">
    <citation type="submission" date="2015-01" db="EMBL/GenBank/DDBJ databases">
        <title>Evolutionary Origins and Diversification of the Mycorrhizal Mutualists.</title>
        <authorList>
            <consortium name="DOE Joint Genome Institute"/>
            <consortium name="Mycorrhizal Genomics Consortium"/>
            <person name="Kohler A."/>
            <person name="Kuo A."/>
            <person name="Nagy L.G."/>
            <person name="Floudas D."/>
            <person name="Copeland A."/>
            <person name="Barry K.W."/>
            <person name="Cichocki N."/>
            <person name="Veneault-Fourrey C."/>
            <person name="LaButti K."/>
            <person name="Lindquist E.A."/>
            <person name="Lipzen A."/>
            <person name="Lundell T."/>
            <person name="Morin E."/>
            <person name="Murat C."/>
            <person name="Riley R."/>
            <person name="Ohm R."/>
            <person name="Sun H."/>
            <person name="Tunlid A."/>
            <person name="Henrissat B."/>
            <person name="Grigoriev I.V."/>
            <person name="Hibbett D.S."/>
            <person name="Martin F."/>
        </authorList>
    </citation>
    <scope>NUCLEOTIDE SEQUENCE [LARGE SCALE GENOMIC DNA]</scope>
    <source>
        <strain evidence="3">Foug A</strain>
    </source>
</reference>
<protein>
    <submittedName>
        <fullName evidence="2">Uncharacterized protein</fullName>
    </submittedName>
</protein>
<evidence type="ECO:0000313" key="2">
    <source>
        <dbReference type="EMBL" id="KIM66704.1"/>
    </source>
</evidence>
<accession>A0A0C3EEI6</accession>
<dbReference type="InParanoid" id="A0A0C3EEI6"/>
<feature type="transmembrane region" description="Helical" evidence="1">
    <location>
        <begin position="20"/>
        <end position="46"/>
    </location>
</feature>